<protein>
    <submittedName>
        <fullName evidence="1">Uncharacterized protein</fullName>
    </submittedName>
</protein>
<gene>
    <name evidence="1" type="primary">A02p000360.1_BraROA</name>
    <name evidence="1" type="ORF">IGI04_004285</name>
</gene>
<dbReference type="Proteomes" id="UP000823674">
    <property type="component" value="Chromosome A02"/>
</dbReference>
<keyword evidence="2" id="KW-1185">Reference proteome</keyword>
<proteinExistence type="predicted"/>
<dbReference type="EMBL" id="JADBGQ010000002">
    <property type="protein sequence ID" value="KAG5407966.1"/>
    <property type="molecule type" value="Genomic_DNA"/>
</dbReference>
<sequence>MFEEFVNVDHILKPEVAYWYLSFNGWVEFIYHNNLNTFAHSAAAVEEEEAVQESFRFLET</sequence>
<comment type="caution">
    <text evidence="1">The sequence shown here is derived from an EMBL/GenBank/DDBJ whole genome shotgun (WGS) entry which is preliminary data.</text>
</comment>
<evidence type="ECO:0000313" key="1">
    <source>
        <dbReference type="EMBL" id="KAG5407966.1"/>
    </source>
</evidence>
<name>A0ABQ7NCG3_BRACM</name>
<organism evidence="1 2">
    <name type="scientific">Brassica rapa subsp. trilocularis</name>
    <dbReference type="NCBI Taxonomy" id="1813537"/>
    <lineage>
        <taxon>Eukaryota</taxon>
        <taxon>Viridiplantae</taxon>
        <taxon>Streptophyta</taxon>
        <taxon>Embryophyta</taxon>
        <taxon>Tracheophyta</taxon>
        <taxon>Spermatophyta</taxon>
        <taxon>Magnoliopsida</taxon>
        <taxon>eudicotyledons</taxon>
        <taxon>Gunneridae</taxon>
        <taxon>Pentapetalae</taxon>
        <taxon>rosids</taxon>
        <taxon>malvids</taxon>
        <taxon>Brassicales</taxon>
        <taxon>Brassicaceae</taxon>
        <taxon>Brassiceae</taxon>
        <taxon>Brassica</taxon>
    </lineage>
</organism>
<evidence type="ECO:0000313" key="2">
    <source>
        <dbReference type="Proteomes" id="UP000823674"/>
    </source>
</evidence>
<accession>A0ABQ7NCG3</accession>
<reference evidence="1 2" key="1">
    <citation type="submission" date="2021-03" db="EMBL/GenBank/DDBJ databases">
        <authorList>
            <person name="King G.J."/>
            <person name="Bancroft I."/>
            <person name="Baten A."/>
            <person name="Bloomfield J."/>
            <person name="Borpatragohain P."/>
            <person name="He Z."/>
            <person name="Irish N."/>
            <person name="Irwin J."/>
            <person name="Liu K."/>
            <person name="Mauleon R.P."/>
            <person name="Moore J."/>
            <person name="Morris R."/>
            <person name="Ostergaard L."/>
            <person name="Wang B."/>
            <person name="Wells R."/>
        </authorList>
    </citation>
    <scope>NUCLEOTIDE SEQUENCE [LARGE SCALE GENOMIC DNA]</scope>
    <source>
        <strain evidence="1">R-o-18</strain>
        <tissue evidence="1">Leaf</tissue>
    </source>
</reference>